<evidence type="ECO:0000259" key="14">
    <source>
        <dbReference type="Pfam" id="PF00593"/>
    </source>
</evidence>
<dbReference type="PANTHER" id="PTHR32552">
    <property type="entry name" value="FERRICHROME IRON RECEPTOR-RELATED"/>
    <property type="match status" value="1"/>
</dbReference>
<dbReference type="InterPro" id="IPR039426">
    <property type="entry name" value="TonB-dep_rcpt-like"/>
</dbReference>
<keyword evidence="2 11" id="KW-0813">Transport</keyword>
<evidence type="ECO:0000256" key="4">
    <source>
        <dbReference type="ARBA" id="ARBA00022496"/>
    </source>
</evidence>
<evidence type="ECO:0000256" key="6">
    <source>
        <dbReference type="ARBA" id="ARBA00023004"/>
    </source>
</evidence>
<evidence type="ECO:0000256" key="13">
    <source>
        <dbReference type="SAM" id="SignalP"/>
    </source>
</evidence>
<gene>
    <name evidence="16" type="ORF">ATE48_12790</name>
</gene>
<evidence type="ECO:0000256" key="3">
    <source>
        <dbReference type="ARBA" id="ARBA00022452"/>
    </source>
</evidence>
<dbReference type="SUPFAM" id="SSF56935">
    <property type="entry name" value="Porins"/>
    <property type="match status" value="1"/>
</dbReference>
<accession>A0A1B1AJI3</accession>
<evidence type="ECO:0000256" key="9">
    <source>
        <dbReference type="ARBA" id="ARBA00023136"/>
    </source>
</evidence>
<evidence type="ECO:0000259" key="15">
    <source>
        <dbReference type="Pfam" id="PF07715"/>
    </source>
</evidence>
<dbReference type="Pfam" id="PF07715">
    <property type="entry name" value="Plug"/>
    <property type="match status" value="1"/>
</dbReference>
<evidence type="ECO:0008006" key="18">
    <source>
        <dbReference type="Google" id="ProtNLM"/>
    </source>
</evidence>
<keyword evidence="5 11" id="KW-0812">Transmembrane</keyword>
<dbReference type="GO" id="GO:0009279">
    <property type="term" value="C:cell outer membrane"/>
    <property type="evidence" value="ECO:0007669"/>
    <property type="project" value="UniProtKB-SubCell"/>
</dbReference>
<keyword evidence="13" id="KW-0732">Signal</keyword>
<evidence type="ECO:0000256" key="7">
    <source>
        <dbReference type="ARBA" id="ARBA00023065"/>
    </source>
</evidence>
<sequence length="724" mass="78231">MAVAQGEADMKWKLLSTGVLSANALMLALAPTPSFAQDGASSEDIIVTARRREESAQDVPASLSVVGADEAQARGANRVRDLEAATPNVLFTGSENNSLTRVTVRGLESQARQNVGTESGLGVYVDGVIQGRLTSFNQEIPDLDRVEFLRGPQGTLYGRNSIMGAINVITRQPDLDEAHFELNGRIAELGERTGSFYGSTPLGDSAAASLSLFSIQRDGYIHNVATGNDIGTDDTQGGRLKFLLEPGGSWRITLAADALRDDSVGTNSRRTVGAFSTPDPYTTNVDVEPLSRRDVGGLSATVEVDVLGGHQLTSISAYRWANNDRRTDSDGTPTVSQITTQVSDQEQFSQEFRLASPTGGRWDYVLGAYFYDQTIYGRTDGQIIGLGSASIFGNIETTSIAAYGNLDFHITDQLTLNAGIRFTDEDKDLSYQQTGIVGFVPFIAPGHDSQSDNDVSPTIGLRYEPTDDLMFYITAARGYRSGGWNVEPQTSAVITNFGQLRFDSESLLSTEAGAKTQWFDGRLQVNGSIFQIEYDDLQVATRVPLPPPFAPGLFASVVTNAAAAEARGAELEFRASPTEDFNFGGVFGWVDTEYTDYVQPGAPPLVFTGNELNGAPDFTAGAFAEYTFALGSMGSLTARGDYRHVSTYFTERTNDTRMEIPETDVFNARLTYLSADGHIRAALFANNVTDEEILVSRVTNAAGTIQSVDYARPRVAGIELGFRY</sequence>
<proteinExistence type="inferred from homology"/>
<dbReference type="Proteomes" id="UP000092498">
    <property type="component" value="Chromosome"/>
</dbReference>
<dbReference type="AlphaFoldDB" id="A0A1B1AJI3"/>
<protein>
    <recommendedName>
        <fullName evidence="18">TonB-dependent receptor</fullName>
    </recommendedName>
</protein>
<keyword evidence="3 11" id="KW-1134">Transmembrane beta strand</keyword>
<feature type="domain" description="TonB-dependent receptor plug" evidence="15">
    <location>
        <begin position="56"/>
        <end position="165"/>
    </location>
</feature>
<dbReference type="STRING" id="1759059.ATE48_12790"/>
<reference evidence="16 17" key="1">
    <citation type="submission" date="2015-11" db="EMBL/GenBank/DDBJ databases">
        <title>Whole-Genome Sequence of Candidatus Oderbacter manganicum from the National Park Lower Oder Valley, Germany.</title>
        <authorList>
            <person name="Braun B."/>
            <person name="Liere K."/>
            <person name="Szewzyk U."/>
        </authorList>
    </citation>
    <scope>NUCLEOTIDE SEQUENCE [LARGE SCALE GENOMIC DNA]</scope>
    <source>
        <strain evidence="16 17">OTSz_A_272</strain>
    </source>
</reference>
<comment type="similarity">
    <text evidence="11 12">Belongs to the TonB-dependent receptor family.</text>
</comment>
<dbReference type="GO" id="GO:0006826">
    <property type="term" value="P:iron ion transport"/>
    <property type="evidence" value="ECO:0007669"/>
    <property type="project" value="UniProtKB-KW"/>
</dbReference>
<dbReference type="InParanoid" id="A0A1B1AJI3"/>
<comment type="subcellular location">
    <subcellularLocation>
        <location evidence="1 11">Cell outer membrane</location>
        <topology evidence="1 11">Multi-pass membrane protein</topology>
    </subcellularLocation>
</comment>
<evidence type="ECO:0000256" key="5">
    <source>
        <dbReference type="ARBA" id="ARBA00022692"/>
    </source>
</evidence>
<dbReference type="PROSITE" id="PS52016">
    <property type="entry name" value="TONB_DEPENDENT_REC_3"/>
    <property type="match status" value="1"/>
</dbReference>
<organism evidence="16 17">
    <name type="scientific">Candidatus Viadribacter manganicus</name>
    <dbReference type="NCBI Taxonomy" id="1759059"/>
    <lineage>
        <taxon>Bacteria</taxon>
        <taxon>Pseudomonadati</taxon>
        <taxon>Pseudomonadota</taxon>
        <taxon>Alphaproteobacteria</taxon>
        <taxon>Hyphomonadales</taxon>
        <taxon>Hyphomonadaceae</taxon>
        <taxon>Candidatus Viadribacter</taxon>
    </lineage>
</organism>
<keyword evidence="6" id="KW-0408">Iron</keyword>
<evidence type="ECO:0000256" key="12">
    <source>
        <dbReference type="RuleBase" id="RU003357"/>
    </source>
</evidence>
<dbReference type="KEGG" id="cbot:ATE48_12790"/>
<dbReference type="EMBL" id="CP013244">
    <property type="protein sequence ID" value="ANP46729.1"/>
    <property type="molecule type" value="Genomic_DNA"/>
</dbReference>
<dbReference type="Pfam" id="PF00593">
    <property type="entry name" value="TonB_dep_Rec_b-barrel"/>
    <property type="match status" value="1"/>
</dbReference>
<evidence type="ECO:0000256" key="2">
    <source>
        <dbReference type="ARBA" id="ARBA00022448"/>
    </source>
</evidence>
<dbReference type="InterPro" id="IPR012910">
    <property type="entry name" value="Plug_dom"/>
</dbReference>
<feature type="signal peptide" evidence="13">
    <location>
        <begin position="1"/>
        <end position="36"/>
    </location>
</feature>
<dbReference type="Gene3D" id="2.40.170.20">
    <property type="entry name" value="TonB-dependent receptor, beta-barrel domain"/>
    <property type="match status" value="1"/>
</dbReference>
<keyword evidence="17" id="KW-1185">Reference proteome</keyword>
<evidence type="ECO:0000313" key="17">
    <source>
        <dbReference type="Proteomes" id="UP000092498"/>
    </source>
</evidence>
<evidence type="ECO:0000256" key="8">
    <source>
        <dbReference type="ARBA" id="ARBA00023077"/>
    </source>
</evidence>
<keyword evidence="7" id="KW-0406">Ion transport</keyword>
<keyword evidence="8 12" id="KW-0798">TonB box</keyword>
<dbReference type="PANTHER" id="PTHR32552:SF81">
    <property type="entry name" value="TONB-DEPENDENT OUTER MEMBRANE RECEPTOR"/>
    <property type="match status" value="1"/>
</dbReference>
<evidence type="ECO:0000256" key="1">
    <source>
        <dbReference type="ARBA" id="ARBA00004571"/>
    </source>
</evidence>
<feature type="domain" description="TonB-dependent receptor-like beta-barrel" evidence="14">
    <location>
        <begin position="274"/>
        <end position="688"/>
    </location>
</feature>
<dbReference type="InterPro" id="IPR036942">
    <property type="entry name" value="Beta-barrel_TonB_sf"/>
</dbReference>
<feature type="chain" id="PRO_5008518920" description="TonB-dependent receptor" evidence="13">
    <location>
        <begin position="37"/>
        <end position="724"/>
    </location>
</feature>
<name>A0A1B1AJI3_9PROT</name>
<keyword evidence="9 11" id="KW-0472">Membrane</keyword>
<evidence type="ECO:0000256" key="10">
    <source>
        <dbReference type="ARBA" id="ARBA00023237"/>
    </source>
</evidence>
<keyword evidence="10 11" id="KW-0998">Cell outer membrane</keyword>
<dbReference type="InterPro" id="IPR000531">
    <property type="entry name" value="Beta-barrel_TonB"/>
</dbReference>
<evidence type="ECO:0000313" key="16">
    <source>
        <dbReference type="EMBL" id="ANP46729.1"/>
    </source>
</evidence>
<keyword evidence="4" id="KW-0410">Iron transport</keyword>
<evidence type="ECO:0000256" key="11">
    <source>
        <dbReference type="PROSITE-ProRule" id="PRU01360"/>
    </source>
</evidence>